<comment type="caution">
    <text evidence="3">The sequence shown here is derived from an EMBL/GenBank/DDBJ whole genome shotgun (WGS) entry which is preliminary data.</text>
</comment>
<dbReference type="PANTHER" id="PTHR22093">
    <property type="entry name" value="LEUKOCYTE RECEPTOR CLUSTER LRC MEMBER 1"/>
    <property type="match status" value="1"/>
</dbReference>
<dbReference type="InterPro" id="IPR039875">
    <property type="entry name" value="LENG1-like"/>
</dbReference>
<dbReference type="Proteomes" id="UP001205998">
    <property type="component" value="Unassembled WGS sequence"/>
</dbReference>
<feature type="domain" description="CBF1-interacting co-repressor CIR N-terminal" evidence="2">
    <location>
        <begin position="8"/>
        <end position="44"/>
    </location>
</feature>
<organism evidence="3 4">
    <name type="scientific">Silurus asotus</name>
    <name type="common">Amur catfish</name>
    <name type="synonym">Parasilurus asotus</name>
    <dbReference type="NCBI Taxonomy" id="30991"/>
    <lineage>
        <taxon>Eukaryota</taxon>
        <taxon>Metazoa</taxon>
        <taxon>Chordata</taxon>
        <taxon>Craniata</taxon>
        <taxon>Vertebrata</taxon>
        <taxon>Euteleostomi</taxon>
        <taxon>Actinopterygii</taxon>
        <taxon>Neopterygii</taxon>
        <taxon>Teleostei</taxon>
        <taxon>Ostariophysi</taxon>
        <taxon>Siluriformes</taxon>
        <taxon>Siluridae</taxon>
        <taxon>Silurus</taxon>
    </lineage>
</organism>
<dbReference type="Pfam" id="PF10197">
    <property type="entry name" value="Cir_N"/>
    <property type="match status" value="1"/>
</dbReference>
<evidence type="ECO:0000256" key="1">
    <source>
        <dbReference type="SAM" id="MobiDB-lite"/>
    </source>
</evidence>
<dbReference type="AlphaFoldDB" id="A0AAD5AZ70"/>
<feature type="compositionally biased region" description="Basic and acidic residues" evidence="1">
    <location>
        <begin position="145"/>
        <end position="168"/>
    </location>
</feature>
<dbReference type="SMART" id="SM01083">
    <property type="entry name" value="Cir_N"/>
    <property type="match status" value="1"/>
</dbReference>
<feature type="compositionally biased region" description="Basic and acidic residues" evidence="1">
    <location>
        <begin position="222"/>
        <end position="240"/>
    </location>
</feature>
<sequence>MNILPKKSWHVRNKDNVARVRRDEERAAAEEKEVRRRGERAEQEARTAYLRRKSRAALELTSGHEGETARETTCETVRETTCETVRETGETEHLNLFPLEDSSEKKGNAEYLREKKEEKEKQERAIGLLVSLGPAPGTEATPWYLKERWRDKGAEKESEREKEGERRDKGKGKGISEEEKEKKDRKLKDRLDPLKDIRKALAVKDRKEKKHKKKEKTSVGSSKERLRAERLQREAEERRRAQALLDKSRGVGGATEGQTEPAERDRPYNSAYFPELARKRQRRDKDIADF</sequence>
<feature type="compositionally biased region" description="Basic and acidic residues" evidence="1">
    <location>
        <begin position="102"/>
        <end position="124"/>
    </location>
</feature>
<evidence type="ECO:0000313" key="3">
    <source>
        <dbReference type="EMBL" id="KAI5624189.1"/>
    </source>
</evidence>
<feature type="compositionally biased region" description="Basic and acidic residues" evidence="1">
    <location>
        <begin position="23"/>
        <end position="45"/>
    </location>
</feature>
<evidence type="ECO:0000259" key="2">
    <source>
        <dbReference type="SMART" id="SM01083"/>
    </source>
</evidence>
<feature type="region of interest" description="Disordered" evidence="1">
    <location>
        <begin position="85"/>
        <end position="290"/>
    </location>
</feature>
<keyword evidence="3" id="KW-0675">Receptor</keyword>
<name>A0AAD5AZ70_SILAS</name>
<feature type="region of interest" description="Disordered" evidence="1">
    <location>
        <begin position="23"/>
        <end position="48"/>
    </location>
</feature>
<feature type="non-terminal residue" evidence="3">
    <location>
        <position position="290"/>
    </location>
</feature>
<dbReference type="EMBL" id="MU551591">
    <property type="protein sequence ID" value="KAI5624189.1"/>
    <property type="molecule type" value="Genomic_DNA"/>
</dbReference>
<dbReference type="PANTHER" id="PTHR22093:SF0">
    <property type="entry name" value="LEUKOCYTE RECEPTOR CLUSTER MEMBER 1"/>
    <property type="match status" value="1"/>
</dbReference>
<protein>
    <submittedName>
        <fullName evidence="3">Leukocyte receptor cluster member 1</fullName>
    </submittedName>
</protein>
<gene>
    <name evidence="3" type="ORF">C0J50_16302</name>
</gene>
<accession>A0AAD5AZ70</accession>
<feature type="compositionally biased region" description="Basic and acidic residues" evidence="1">
    <location>
        <begin position="174"/>
        <end position="206"/>
    </location>
</feature>
<reference evidence="3" key="1">
    <citation type="submission" date="2018-07" db="EMBL/GenBank/DDBJ databases">
        <title>Comparative genomics of catfishes provides insights into carnivory and benthic adaptation.</title>
        <authorList>
            <person name="Zhang Y."/>
            <person name="Wang D."/>
            <person name="Peng Z."/>
            <person name="Zheng S."/>
            <person name="Shao F."/>
            <person name="Tao W."/>
        </authorList>
    </citation>
    <scope>NUCLEOTIDE SEQUENCE</scope>
    <source>
        <strain evidence="3">Chongqing</strain>
    </source>
</reference>
<keyword evidence="4" id="KW-1185">Reference proteome</keyword>
<evidence type="ECO:0000313" key="4">
    <source>
        <dbReference type="Proteomes" id="UP001205998"/>
    </source>
</evidence>
<proteinExistence type="predicted"/>
<dbReference type="InterPro" id="IPR019339">
    <property type="entry name" value="CIR_N_dom"/>
</dbReference>